<dbReference type="Pfam" id="PF18962">
    <property type="entry name" value="Por_Secre_tail"/>
    <property type="match status" value="1"/>
</dbReference>
<dbReference type="RefSeq" id="WP_169527355.1">
    <property type="nucleotide sequence ID" value="NZ_JAAMPU010000105.1"/>
</dbReference>
<dbReference type="PANTHER" id="PTHR19328">
    <property type="entry name" value="HEDGEHOG-INTERACTING PROTEIN"/>
    <property type="match status" value="1"/>
</dbReference>
<dbReference type="InterPro" id="IPR026444">
    <property type="entry name" value="Secre_tail"/>
</dbReference>
<evidence type="ECO:0000256" key="1">
    <source>
        <dbReference type="ARBA" id="ARBA00022729"/>
    </source>
</evidence>
<organism evidence="5 6">
    <name type="scientific">Flavobacterium silvaticum</name>
    <dbReference type="NCBI Taxonomy" id="1852020"/>
    <lineage>
        <taxon>Bacteria</taxon>
        <taxon>Pseudomonadati</taxon>
        <taxon>Bacteroidota</taxon>
        <taxon>Flavobacteriia</taxon>
        <taxon>Flavobacteriales</taxon>
        <taxon>Flavobacteriaceae</taxon>
        <taxon>Flavobacterium</taxon>
    </lineage>
</organism>
<dbReference type="InterPro" id="IPR012938">
    <property type="entry name" value="Glc/Sorbosone_DH"/>
</dbReference>
<accession>A0A972JIH3</accession>
<comment type="caution">
    <text evidence="5">The sequence shown here is derived from an EMBL/GenBank/DDBJ whole genome shotgun (WGS) entry which is preliminary data.</text>
</comment>
<sequence length="458" mass="49413">MKRLYLFLFSTLGLCSQGQTIAVTSFATGFSSPVEITHTSDDRLFVVQQGGTIKILNANGTTNTTPFLTLGPSVIDSGGEQGLLGLAFHPDYANNGYFYVNYTRDGDGATNIARYSVSTTDPNVADATSGVVLLTISQPFSNHNGGTLRFGPDGYLYIGMGDGGSGGDPGNRAQNLSQNLGKMLRIDVDSASPYGIPATNPFVGIDGNDEIFYYGVRNPWKFSFDRLNGDLWIADVGQNEVEEINKLTAPLTPGLNLGWRCYEGTQPYNISGCPEESTITMPFAEYTHAATSGCSITGGYVYRGAMYPNFYGNYFFADYCKSELATVVPDGTLTFTTNLSFAGNITTLGEDNSGELYVAGGGTIYKISDLDLSSADFTRNGIKMYPNPSNGEVFLDAPDSMYPLNFTIIDDAGRVVFNQKIEATSGNHFQTSDLARGVYLVKMTDKEGKQFSSKLAIQ</sequence>
<dbReference type="PANTHER" id="PTHR19328:SF75">
    <property type="entry name" value="ALDOSE SUGAR DEHYDROGENASE YLII"/>
    <property type="match status" value="1"/>
</dbReference>
<proteinExistence type="predicted"/>
<keyword evidence="1 2" id="KW-0732">Signal</keyword>
<evidence type="ECO:0000256" key="2">
    <source>
        <dbReference type="SAM" id="SignalP"/>
    </source>
</evidence>
<protein>
    <submittedName>
        <fullName evidence="5">T9SS type A sorting domain-containing protein</fullName>
    </submittedName>
</protein>
<evidence type="ECO:0000313" key="6">
    <source>
        <dbReference type="Proteomes" id="UP000712080"/>
    </source>
</evidence>
<feature type="domain" description="Glucose/Sorbosone dehydrogenase" evidence="3">
    <location>
        <begin position="31"/>
        <end position="359"/>
    </location>
</feature>
<dbReference type="InterPro" id="IPR011042">
    <property type="entry name" value="6-blade_b-propeller_TolB-like"/>
</dbReference>
<dbReference type="NCBIfam" id="TIGR04183">
    <property type="entry name" value="Por_Secre_tail"/>
    <property type="match status" value="1"/>
</dbReference>
<dbReference type="InterPro" id="IPR011041">
    <property type="entry name" value="Quinoprot_gluc/sorb_DH_b-prop"/>
</dbReference>
<keyword evidence="6" id="KW-1185">Reference proteome</keyword>
<feature type="chain" id="PRO_5037285360" evidence="2">
    <location>
        <begin position="22"/>
        <end position="458"/>
    </location>
</feature>
<feature type="signal peptide" evidence="2">
    <location>
        <begin position="1"/>
        <end position="21"/>
    </location>
</feature>
<feature type="domain" description="Secretion system C-terminal sorting" evidence="4">
    <location>
        <begin position="384"/>
        <end position="457"/>
    </location>
</feature>
<evidence type="ECO:0000259" key="4">
    <source>
        <dbReference type="Pfam" id="PF18962"/>
    </source>
</evidence>
<evidence type="ECO:0000259" key="3">
    <source>
        <dbReference type="Pfam" id="PF07995"/>
    </source>
</evidence>
<dbReference type="Proteomes" id="UP000712080">
    <property type="component" value="Unassembled WGS sequence"/>
</dbReference>
<dbReference type="Gene3D" id="2.120.10.30">
    <property type="entry name" value="TolB, C-terminal domain"/>
    <property type="match status" value="1"/>
</dbReference>
<dbReference type="EMBL" id="JAAMPU010000105">
    <property type="protein sequence ID" value="NMH28243.1"/>
    <property type="molecule type" value="Genomic_DNA"/>
</dbReference>
<evidence type="ECO:0000313" key="5">
    <source>
        <dbReference type="EMBL" id="NMH28243.1"/>
    </source>
</evidence>
<dbReference type="Pfam" id="PF07995">
    <property type="entry name" value="GSDH"/>
    <property type="match status" value="1"/>
</dbReference>
<name>A0A972JIH3_9FLAO</name>
<gene>
    <name evidence="5" type="ORF">G6047_09380</name>
</gene>
<reference evidence="5" key="1">
    <citation type="submission" date="2020-02" db="EMBL/GenBank/DDBJ databases">
        <title>Flavobacterium sp. genome.</title>
        <authorList>
            <person name="Jung H.S."/>
            <person name="Baek J.H."/>
            <person name="Jeon C.O."/>
        </authorList>
    </citation>
    <scope>NUCLEOTIDE SEQUENCE</scope>
    <source>
        <strain evidence="5">SE-s28</strain>
    </source>
</reference>
<dbReference type="SUPFAM" id="SSF50952">
    <property type="entry name" value="Soluble quinoprotein glucose dehydrogenase"/>
    <property type="match status" value="1"/>
</dbReference>
<dbReference type="AlphaFoldDB" id="A0A972JIH3"/>